<name>A9UTZ3_MONBE</name>
<dbReference type="SUPFAM" id="SSF49447">
    <property type="entry name" value="Second domain of Mu2 adaptin subunit (ap50) of ap2 adaptor"/>
    <property type="match status" value="1"/>
</dbReference>
<dbReference type="Gene3D" id="3.30.450.60">
    <property type="match status" value="1"/>
</dbReference>
<dbReference type="eggNOG" id="KOG2740">
    <property type="taxonomic scope" value="Eukaryota"/>
</dbReference>
<keyword evidence="2 5" id="KW-0813">Transport</keyword>
<dbReference type="GO" id="GO:0031410">
    <property type="term" value="C:cytoplasmic vesicle"/>
    <property type="evidence" value="ECO:0000318"/>
    <property type="project" value="GO_Central"/>
</dbReference>
<comment type="subcellular location">
    <subcellularLocation>
        <location evidence="1">Endomembrane system</location>
    </subcellularLocation>
</comment>
<proteinExistence type="inferred from homology"/>
<dbReference type="OMA" id="INVHFTI"/>
<dbReference type="SUPFAM" id="SSF64356">
    <property type="entry name" value="SNARE-like"/>
    <property type="match status" value="1"/>
</dbReference>
<evidence type="ECO:0000313" key="8">
    <source>
        <dbReference type="Proteomes" id="UP000001357"/>
    </source>
</evidence>
<dbReference type="CDD" id="cd09252">
    <property type="entry name" value="AP-3_Mu3_Cterm"/>
    <property type="match status" value="1"/>
</dbReference>
<evidence type="ECO:0000256" key="1">
    <source>
        <dbReference type="ARBA" id="ARBA00004308"/>
    </source>
</evidence>
<evidence type="ECO:0000256" key="2">
    <source>
        <dbReference type="ARBA" id="ARBA00022448"/>
    </source>
</evidence>
<dbReference type="Proteomes" id="UP000001357">
    <property type="component" value="Unassembled WGS sequence"/>
</dbReference>
<dbReference type="CDD" id="cd14837">
    <property type="entry name" value="AP3_Mu_N"/>
    <property type="match status" value="1"/>
</dbReference>
<evidence type="ECO:0000259" key="6">
    <source>
        <dbReference type="PROSITE" id="PS51072"/>
    </source>
</evidence>
<sequence length="445" mass="49575">MIVSIFILQPTGDVLVEKHNRSPLPRNVLDPLQEALLHADALEDVPPIIPGGRHYLINIIKHNMVFVAVVTSETPPLTVTEIMHAIVNVFEDYFGTINDRVVHREAVMIYQLLEEMNDNGFPLTMELNVLQEMIMKPTMLNRAQNAVGRRQRLSDTLPSGQLTSTHWRKAHARYPTNECFVDIEEEVDAIIGKSGTPIASSVTGTINCRCYLSGFPDLTLSFQNARFFDDVALHPCVRIAKWTSERIMSFVPPDGKFVLAQYFVHSLSQLPITVRANINYSKTGSGRIEIDLHSARPDQVVEGLQIQIRFPKAVSSASADAAEGHCSFQEMTKTLRWELKRLPESGSISLRGQVTLGVSEAIPDGTPPVQVKFKTTGYTASGLKVNRLDIYRETYKAFKGVKYITSAGDFQDIDFTFLQTLAAAQAARSCCPSLLSFHHCHFCGV</sequence>
<dbReference type="GO" id="GO:0006886">
    <property type="term" value="P:intracellular protein transport"/>
    <property type="evidence" value="ECO:0007669"/>
    <property type="project" value="UniProtKB-UniRule"/>
</dbReference>
<evidence type="ECO:0000256" key="3">
    <source>
        <dbReference type="ARBA" id="ARBA00022927"/>
    </source>
</evidence>
<reference evidence="7 8" key="1">
    <citation type="journal article" date="2008" name="Nature">
        <title>The genome of the choanoflagellate Monosiga brevicollis and the origin of metazoans.</title>
        <authorList>
            <consortium name="JGI Sequencing"/>
            <person name="King N."/>
            <person name="Westbrook M.J."/>
            <person name="Young S.L."/>
            <person name="Kuo A."/>
            <person name="Abedin M."/>
            <person name="Chapman J."/>
            <person name="Fairclough S."/>
            <person name="Hellsten U."/>
            <person name="Isogai Y."/>
            <person name="Letunic I."/>
            <person name="Marr M."/>
            <person name="Pincus D."/>
            <person name="Putnam N."/>
            <person name="Rokas A."/>
            <person name="Wright K.J."/>
            <person name="Zuzow R."/>
            <person name="Dirks W."/>
            <person name="Good M."/>
            <person name="Goodstein D."/>
            <person name="Lemons D."/>
            <person name="Li W."/>
            <person name="Lyons J.B."/>
            <person name="Morris A."/>
            <person name="Nichols S."/>
            <person name="Richter D.J."/>
            <person name="Salamov A."/>
            <person name="Bork P."/>
            <person name="Lim W.A."/>
            <person name="Manning G."/>
            <person name="Miller W.T."/>
            <person name="McGinnis W."/>
            <person name="Shapiro H."/>
            <person name="Tjian R."/>
            <person name="Grigoriev I.V."/>
            <person name="Rokhsar D."/>
        </authorList>
    </citation>
    <scope>NUCLEOTIDE SEQUENCE [LARGE SCALE GENOMIC DNA]</scope>
    <source>
        <strain evidence="8">MX1 / ATCC 50154</strain>
    </source>
</reference>
<dbReference type="Pfam" id="PF00928">
    <property type="entry name" value="Adap_comp_sub"/>
    <property type="match status" value="1"/>
</dbReference>
<dbReference type="RefSeq" id="XP_001743753.1">
    <property type="nucleotide sequence ID" value="XM_001743701.1"/>
</dbReference>
<dbReference type="GO" id="GO:0012505">
    <property type="term" value="C:endomembrane system"/>
    <property type="evidence" value="ECO:0007669"/>
    <property type="project" value="UniProtKB-SubCell"/>
</dbReference>
<accession>A9UTZ3</accession>
<dbReference type="InParanoid" id="A9UTZ3"/>
<comment type="similarity">
    <text evidence="5">Belongs to the adaptor complexes medium subunit family.</text>
</comment>
<dbReference type="PANTHER" id="PTHR10529">
    <property type="entry name" value="AP COMPLEX SUBUNIT MU"/>
    <property type="match status" value="1"/>
</dbReference>
<dbReference type="STRING" id="81824.A9UTZ3"/>
<dbReference type="InterPro" id="IPR001392">
    <property type="entry name" value="Clathrin_mu"/>
</dbReference>
<keyword evidence="3 5" id="KW-0653">Protein transport</keyword>
<dbReference type="EMBL" id="CH991545">
    <property type="protein sequence ID" value="EDQ91331.1"/>
    <property type="molecule type" value="Genomic_DNA"/>
</dbReference>
<dbReference type="AlphaFoldDB" id="A9UTZ3"/>
<dbReference type="Gene3D" id="2.60.40.1170">
    <property type="entry name" value="Mu homology domain, subdomain B"/>
    <property type="match status" value="2"/>
</dbReference>
<dbReference type="PRINTS" id="PR00314">
    <property type="entry name" value="CLATHRINADPT"/>
</dbReference>
<dbReference type="GO" id="GO:0030131">
    <property type="term" value="C:clathrin adaptor complex"/>
    <property type="evidence" value="ECO:0007669"/>
    <property type="project" value="UniProtKB-UniRule"/>
</dbReference>
<evidence type="ECO:0000256" key="5">
    <source>
        <dbReference type="PIRNR" id="PIRNR005992"/>
    </source>
</evidence>
<dbReference type="PROSITE" id="PS51072">
    <property type="entry name" value="MHD"/>
    <property type="match status" value="1"/>
</dbReference>
<dbReference type="FunCoup" id="A9UTZ3">
    <property type="interactions" value="1495"/>
</dbReference>
<dbReference type="InterPro" id="IPR011012">
    <property type="entry name" value="Longin-like_dom_sf"/>
</dbReference>
<dbReference type="KEGG" id="mbr:MONBRDRAFT_31560"/>
<keyword evidence="8" id="KW-1185">Reference proteome</keyword>
<dbReference type="InterPro" id="IPR028565">
    <property type="entry name" value="MHD"/>
</dbReference>
<dbReference type="PIRSF" id="PIRSF005992">
    <property type="entry name" value="Clathrin_mu"/>
    <property type="match status" value="1"/>
</dbReference>
<protein>
    <recommendedName>
        <fullName evidence="6">MHD domain-containing protein</fullName>
    </recommendedName>
</protein>
<dbReference type="GeneID" id="5889025"/>
<evidence type="ECO:0000313" key="7">
    <source>
        <dbReference type="EMBL" id="EDQ91331.1"/>
    </source>
</evidence>
<dbReference type="InterPro" id="IPR036168">
    <property type="entry name" value="AP2_Mu_C_sf"/>
</dbReference>
<gene>
    <name evidence="7" type="ORF">MONBRDRAFT_31560</name>
</gene>
<dbReference type="InterPro" id="IPR050431">
    <property type="entry name" value="Adaptor_comp_med_subunit"/>
</dbReference>
<dbReference type="GO" id="GO:0006897">
    <property type="term" value="P:endocytosis"/>
    <property type="evidence" value="ECO:0000318"/>
    <property type="project" value="GO_Central"/>
</dbReference>
<evidence type="ECO:0000256" key="4">
    <source>
        <dbReference type="ARBA" id="ARBA00023136"/>
    </source>
</evidence>
<keyword evidence="4" id="KW-0472">Membrane</keyword>
<organism evidence="7 8">
    <name type="scientific">Monosiga brevicollis</name>
    <name type="common">Choanoflagellate</name>
    <dbReference type="NCBI Taxonomy" id="81824"/>
    <lineage>
        <taxon>Eukaryota</taxon>
        <taxon>Choanoflagellata</taxon>
        <taxon>Craspedida</taxon>
        <taxon>Salpingoecidae</taxon>
        <taxon>Monosiga</taxon>
    </lineage>
</organism>
<feature type="domain" description="MHD" evidence="6">
    <location>
        <begin position="176"/>
        <end position="413"/>
    </location>
</feature>